<organism evidence="7 8">
    <name type="scientific">Galactobacter valiniphilus</name>
    <dbReference type="NCBI Taxonomy" id="2676122"/>
    <lineage>
        <taxon>Bacteria</taxon>
        <taxon>Bacillati</taxon>
        <taxon>Actinomycetota</taxon>
        <taxon>Actinomycetes</taxon>
        <taxon>Micrococcales</taxon>
        <taxon>Micrococcaceae</taxon>
        <taxon>Galactobacter</taxon>
    </lineage>
</organism>
<dbReference type="AlphaFoldDB" id="A0A399J8E7"/>
<evidence type="ECO:0000256" key="2">
    <source>
        <dbReference type="ARBA" id="ARBA00022448"/>
    </source>
</evidence>
<evidence type="ECO:0000313" key="8">
    <source>
        <dbReference type="Proteomes" id="UP000265419"/>
    </source>
</evidence>
<evidence type="ECO:0000313" key="7">
    <source>
        <dbReference type="EMBL" id="RII41360.1"/>
    </source>
</evidence>
<dbReference type="InterPro" id="IPR003593">
    <property type="entry name" value="AAA+_ATPase"/>
</dbReference>
<dbReference type="GO" id="GO:0016887">
    <property type="term" value="F:ATP hydrolysis activity"/>
    <property type="evidence" value="ECO:0007669"/>
    <property type="project" value="InterPro"/>
</dbReference>
<keyword evidence="3" id="KW-0547">Nucleotide-binding</keyword>
<dbReference type="SUPFAM" id="SSF52540">
    <property type="entry name" value="P-loop containing nucleoside triphosphate hydrolases"/>
    <property type="match status" value="1"/>
</dbReference>
<comment type="similarity">
    <text evidence="1">Belongs to the ABC transporter superfamily.</text>
</comment>
<protein>
    <submittedName>
        <fullName evidence="7">ABC transporter ATP-binding protein</fullName>
    </submittedName>
</protein>
<dbReference type="InterPro" id="IPR027417">
    <property type="entry name" value="P-loop_NTPase"/>
</dbReference>
<name>A0A399J8E7_9MICC</name>
<evidence type="ECO:0000259" key="6">
    <source>
        <dbReference type="PROSITE" id="PS50893"/>
    </source>
</evidence>
<dbReference type="GO" id="GO:0005524">
    <property type="term" value="F:ATP binding"/>
    <property type="evidence" value="ECO:0007669"/>
    <property type="project" value="UniProtKB-KW"/>
</dbReference>
<keyword evidence="4 7" id="KW-0067">ATP-binding</keyword>
<dbReference type="Proteomes" id="UP000265419">
    <property type="component" value="Unassembled WGS sequence"/>
</dbReference>
<keyword evidence="2" id="KW-0813">Transport</keyword>
<evidence type="ECO:0000256" key="5">
    <source>
        <dbReference type="SAM" id="MobiDB-lite"/>
    </source>
</evidence>
<feature type="region of interest" description="Disordered" evidence="5">
    <location>
        <begin position="321"/>
        <end position="342"/>
    </location>
</feature>
<proteinExistence type="inferred from homology"/>
<feature type="domain" description="ABC transporter" evidence="6">
    <location>
        <begin position="21"/>
        <end position="251"/>
    </location>
</feature>
<evidence type="ECO:0000256" key="4">
    <source>
        <dbReference type="ARBA" id="ARBA00022840"/>
    </source>
</evidence>
<gene>
    <name evidence="7" type="ORF">DWB68_13095</name>
</gene>
<dbReference type="CDD" id="cd03230">
    <property type="entry name" value="ABC_DR_subfamily_A"/>
    <property type="match status" value="1"/>
</dbReference>
<accession>A0A399J8E7</accession>
<dbReference type="SMART" id="SM00382">
    <property type="entry name" value="AAA"/>
    <property type="match status" value="1"/>
</dbReference>
<dbReference type="PROSITE" id="PS50893">
    <property type="entry name" value="ABC_TRANSPORTER_2"/>
    <property type="match status" value="1"/>
</dbReference>
<sequence>MGPAPPDRSLAHMITPSSGGIVGHGLRRSFGDVQAVRNMEVSAPAGQVTALVGPNGSGKTTLLLMLATLLKPDAGTITVDGIDLAADPRGARSRLGWMPDTLGVWESLTTTEILSSVGRLYGLGKAESLTRAAQLLELVRLPEFAQRPARVLSRGQQQRLSLARALVHDPSVLLLDEPASGLDPDSRLELRDILRGLAREGRAILVSSHDLGELDEFSDRAVFVAAGETVQTQSLLEADAQERAYSIRSLDPAALESALDRHGVPHEAARDDRRAASTVHLASEAAAAQLLALLVGDGVPVVGFAPSAGALEETYRRTVGRLASPPTSPPAPPAAHTQEVAP</sequence>
<keyword evidence="8" id="KW-1185">Reference proteome</keyword>
<comment type="caution">
    <text evidence="7">The sequence shown here is derived from an EMBL/GenBank/DDBJ whole genome shotgun (WGS) entry which is preliminary data.</text>
</comment>
<dbReference type="Gene3D" id="3.40.50.300">
    <property type="entry name" value="P-loop containing nucleotide triphosphate hydrolases"/>
    <property type="match status" value="1"/>
</dbReference>
<dbReference type="PANTHER" id="PTHR43335">
    <property type="entry name" value="ABC TRANSPORTER, ATP-BINDING PROTEIN"/>
    <property type="match status" value="1"/>
</dbReference>
<dbReference type="EMBL" id="QQXK01000029">
    <property type="protein sequence ID" value="RII41360.1"/>
    <property type="molecule type" value="Genomic_DNA"/>
</dbReference>
<evidence type="ECO:0000256" key="3">
    <source>
        <dbReference type="ARBA" id="ARBA00022741"/>
    </source>
</evidence>
<reference evidence="7 8" key="1">
    <citation type="submission" date="2018-07" db="EMBL/GenBank/DDBJ databases">
        <title>Arthrobacter sp. nov., isolated from raw cow's milk with high bacterial count.</title>
        <authorList>
            <person name="Hahne J."/>
            <person name="Isele D."/>
            <person name="Lipski A."/>
        </authorList>
    </citation>
    <scope>NUCLEOTIDE SEQUENCE [LARGE SCALE GENOMIC DNA]</scope>
    <source>
        <strain evidence="7 8">JZ R-35</strain>
    </source>
</reference>
<dbReference type="InterPro" id="IPR003439">
    <property type="entry name" value="ABC_transporter-like_ATP-bd"/>
</dbReference>
<dbReference type="Pfam" id="PF00005">
    <property type="entry name" value="ABC_tran"/>
    <property type="match status" value="1"/>
</dbReference>
<evidence type="ECO:0000256" key="1">
    <source>
        <dbReference type="ARBA" id="ARBA00005417"/>
    </source>
</evidence>